<evidence type="ECO:0000313" key="2">
    <source>
        <dbReference type="EMBL" id="EFJ29908.1"/>
    </source>
</evidence>
<keyword evidence="3" id="KW-1185">Reference proteome</keyword>
<evidence type="ECO:0000256" key="1">
    <source>
        <dbReference type="SAM" id="MobiDB-lite"/>
    </source>
</evidence>
<name>D8RCU7_SELML</name>
<dbReference type="AlphaFoldDB" id="D8RCU7"/>
<dbReference type="Gramene" id="EFJ29908">
    <property type="protein sequence ID" value="EFJ29908"/>
    <property type="gene ID" value="SELMODRAFT_409906"/>
</dbReference>
<dbReference type="EMBL" id="GL377576">
    <property type="protein sequence ID" value="EFJ29908.1"/>
    <property type="molecule type" value="Genomic_DNA"/>
</dbReference>
<reference evidence="2 3" key="1">
    <citation type="journal article" date="2011" name="Science">
        <title>The Selaginella genome identifies genetic changes associated with the evolution of vascular plants.</title>
        <authorList>
            <person name="Banks J.A."/>
            <person name="Nishiyama T."/>
            <person name="Hasebe M."/>
            <person name="Bowman J.L."/>
            <person name="Gribskov M."/>
            <person name="dePamphilis C."/>
            <person name="Albert V.A."/>
            <person name="Aono N."/>
            <person name="Aoyama T."/>
            <person name="Ambrose B.A."/>
            <person name="Ashton N.W."/>
            <person name="Axtell M.J."/>
            <person name="Barker E."/>
            <person name="Barker M.S."/>
            <person name="Bennetzen J.L."/>
            <person name="Bonawitz N.D."/>
            <person name="Chapple C."/>
            <person name="Cheng C."/>
            <person name="Correa L.G."/>
            <person name="Dacre M."/>
            <person name="DeBarry J."/>
            <person name="Dreyer I."/>
            <person name="Elias M."/>
            <person name="Engstrom E.M."/>
            <person name="Estelle M."/>
            <person name="Feng L."/>
            <person name="Finet C."/>
            <person name="Floyd S.K."/>
            <person name="Frommer W.B."/>
            <person name="Fujita T."/>
            <person name="Gramzow L."/>
            <person name="Gutensohn M."/>
            <person name="Harholt J."/>
            <person name="Hattori M."/>
            <person name="Heyl A."/>
            <person name="Hirai T."/>
            <person name="Hiwatashi Y."/>
            <person name="Ishikawa M."/>
            <person name="Iwata M."/>
            <person name="Karol K.G."/>
            <person name="Koehler B."/>
            <person name="Kolukisaoglu U."/>
            <person name="Kubo M."/>
            <person name="Kurata T."/>
            <person name="Lalonde S."/>
            <person name="Li K."/>
            <person name="Li Y."/>
            <person name="Litt A."/>
            <person name="Lyons E."/>
            <person name="Manning G."/>
            <person name="Maruyama T."/>
            <person name="Michael T.P."/>
            <person name="Mikami K."/>
            <person name="Miyazaki S."/>
            <person name="Morinaga S."/>
            <person name="Murata T."/>
            <person name="Mueller-Roeber B."/>
            <person name="Nelson D.R."/>
            <person name="Obara M."/>
            <person name="Oguri Y."/>
            <person name="Olmstead R.G."/>
            <person name="Onodera N."/>
            <person name="Petersen B.L."/>
            <person name="Pils B."/>
            <person name="Prigge M."/>
            <person name="Rensing S.A."/>
            <person name="Riano-Pachon D.M."/>
            <person name="Roberts A.W."/>
            <person name="Sato Y."/>
            <person name="Scheller H.V."/>
            <person name="Schulz B."/>
            <person name="Schulz C."/>
            <person name="Shakirov E.V."/>
            <person name="Shibagaki N."/>
            <person name="Shinohara N."/>
            <person name="Shippen D.E."/>
            <person name="Soerensen I."/>
            <person name="Sotooka R."/>
            <person name="Sugimoto N."/>
            <person name="Sugita M."/>
            <person name="Sumikawa N."/>
            <person name="Tanurdzic M."/>
            <person name="Theissen G."/>
            <person name="Ulvskov P."/>
            <person name="Wakazuki S."/>
            <person name="Weng J.K."/>
            <person name="Willats W.W."/>
            <person name="Wipf D."/>
            <person name="Wolf P.G."/>
            <person name="Yang L."/>
            <person name="Zimmer A.D."/>
            <person name="Zhu Q."/>
            <person name="Mitros T."/>
            <person name="Hellsten U."/>
            <person name="Loque D."/>
            <person name="Otillar R."/>
            <person name="Salamov A."/>
            <person name="Schmutz J."/>
            <person name="Shapiro H."/>
            <person name="Lindquist E."/>
            <person name="Lucas S."/>
            <person name="Rokhsar D."/>
            <person name="Grigoriev I.V."/>
        </authorList>
    </citation>
    <scope>NUCLEOTIDE SEQUENCE [LARGE SCALE GENOMIC DNA]</scope>
</reference>
<accession>D8RCU7</accession>
<evidence type="ECO:0000313" key="3">
    <source>
        <dbReference type="Proteomes" id="UP000001514"/>
    </source>
</evidence>
<dbReference type="InParanoid" id="D8RCU7"/>
<dbReference type="HOGENOM" id="CLU_125216_0_0_1"/>
<dbReference type="KEGG" id="smo:SELMODRAFT_409906"/>
<gene>
    <name evidence="2" type="ORF">SELMODRAFT_409906</name>
</gene>
<organism evidence="3">
    <name type="scientific">Selaginella moellendorffii</name>
    <name type="common">Spikemoss</name>
    <dbReference type="NCBI Taxonomy" id="88036"/>
    <lineage>
        <taxon>Eukaryota</taxon>
        <taxon>Viridiplantae</taxon>
        <taxon>Streptophyta</taxon>
        <taxon>Embryophyta</taxon>
        <taxon>Tracheophyta</taxon>
        <taxon>Lycopodiopsida</taxon>
        <taxon>Selaginellales</taxon>
        <taxon>Selaginellaceae</taxon>
        <taxon>Selaginella</taxon>
    </lineage>
</organism>
<proteinExistence type="predicted"/>
<dbReference type="Proteomes" id="UP000001514">
    <property type="component" value="Unassembled WGS sequence"/>
</dbReference>
<feature type="compositionally biased region" description="Basic and acidic residues" evidence="1">
    <location>
        <begin position="73"/>
        <end position="82"/>
    </location>
</feature>
<protein>
    <submittedName>
        <fullName evidence="2">Uncharacterized protein</fullName>
    </submittedName>
</protein>
<sequence>MGCSAHLVWLAAATACEDKDLRPWLQAHIGGTVVASPALVMEVSHSAPGVATSTASSPLQKAEIQRAKCCGMDTKHDEEDGQSRAAASATVANIARRHCRNGRREANGAKGSNEKEEEDDAGTRKAKRERKQSETQCYLSAEEAENL</sequence>
<feature type="region of interest" description="Disordered" evidence="1">
    <location>
        <begin position="73"/>
        <end position="147"/>
    </location>
</feature>